<feature type="transmembrane region" description="Helical" evidence="7">
    <location>
        <begin position="65"/>
        <end position="88"/>
    </location>
</feature>
<feature type="transmembrane region" description="Helical" evidence="7">
    <location>
        <begin position="127"/>
        <end position="146"/>
    </location>
</feature>
<dbReference type="Proteomes" id="UP000014411">
    <property type="component" value="Unassembled WGS sequence"/>
</dbReference>
<feature type="transmembrane region" description="Helical" evidence="7">
    <location>
        <begin position="31"/>
        <end position="53"/>
    </location>
</feature>
<dbReference type="STRING" id="990285.RGCCGE502_11066"/>
<evidence type="ECO:0000256" key="7">
    <source>
        <dbReference type="SAM" id="Phobius"/>
    </source>
</evidence>
<keyword evidence="3" id="KW-1003">Cell membrane</keyword>
<dbReference type="PANTHER" id="PTHR33452">
    <property type="entry name" value="OXIDOREDUCTASE CATD-RELATED"/>
    <property type="match status" value="1"/>
</dbReference>
<dbReference type="EMBL" id="AEYE02000013">
    <property type="protein sequence ID" value="EPE98221.1"/>
    <property type="molecule type" value="Genomic_DNA"/>
</dbReference>
<dbReference type="HOGENOM" id="CLU_058421_8_3_5"/>
<evidence type="ECO:0000256" key="2">
    <source>
        <dbReference type="ARBA" id="ARBA00006679"/>
    </source>
</evidence>
<sequence>MRERYPGFVGSVLEVHMAGGKSPVVTSARDVALLIGRLLLAWIFLHEGVSLAVNFSGAIEMAAQFGLSVPLLVATIALQIVAGLSIAAGFSTRIGASALGLFCVATATLYHTNFSDQNELFHFEKDLAIAGGMFVLAAVGAGALSIDTWLKGRGF</sequence>
<proteinExistence type="inferred from homology"/>
<name>S3HYU9_9HYPH</name>
<comment type="similarity">
    <text evidence="2">Belongs to the DoxX family.</text>
</comment>
<keyword evidence="6 7" id="KW-0472">Membrane</keyword>
<dbReference type="Pfam" id="PF07681">
    <property type="entry name" value="DoxX"/>
    <property type="match status" value="1"/>
</dbReference>
<accession>S3HYU9</accession>
<organism evidence="8 9">
    <name type="scientific">Rhizobium grahamii CCGE 502</name>
    <dbReference type="NCBI Taxonomy" id="990285"/>
    <lineage>
        <taxon>Bacteria</taxon>
        <taxon>Pseudomonadati</taxon>
        <taxon>Pseudomonadota</taxon>
        <taxon>Alphaproteobacteria</taxon>
        <taxon>Hyphomicrobiales</taxon>
        <taxon>Rhizobiaceae</taxon>
        <taxon>Rhizobium/Agrobacterium group</taxon>
        <taxon>Rhizobium</taxon>
    </lineage>
</organism>
<gene>
    <name evidence="8" type="ORF">RGCCGE502_11066</name>
</gene>
<feature type="transmembrane region" description="Helical" evidence="7">
    <location>
        <begin position="94"/>
        <end position="115"/>
    </location>
</feature>
<keyword evidence="9" id="KW-1185">Reference proteome</keyword>
<evidence type="ECO:0000256" key="1">
    <source>
        <dbReference type="ARBA" id="ARBA00004651"/>
    </source>
</evidence>
<dbReference type="eggNOG" id="COG2259">
    <property type="taxonomic scope" value="Bacteria"/>
</dbReference>
<keyword evidence="5 7" id="KW-1133">Transmembrane helix</keyword>
<evidence type="ECO:0000313" key="9">
    <source>
        <dbReference type="Proteomes" id="UP000014411"/>
    </source>
</evidence>
<dbReference type="AlphaFoldDB" id="S3HYU9"/>
<protein>
    <recommendedName>
        <fullName evidence="10">DoxX family protein</fullName>
    </recommendedName>
</protein>
<dbReference type="GO" id="GO:0005886">
    <property type="term" value="C:plasma membrane"/>
    <property type="evidence" value="ECO:0007669"/>
    <property type="project" value="UniProtKB-SubCell"/>
</dbReference>
<reference evidence="8 9" key="1">
    <citation type="journal article" date="2012" name="J. Bacteriol.">
        <title>Genome sequence of Rhizobium grahamii CCGE502, a broad-host-range symbiont with low nodulation competitiveness in Phaseolus vulgaris.</title>
        <authorList>
            <person name="Althabegoiti M.J."/>
            <person name="Lozano L."/>
            <person name="Torres-Tejerizo G."/>
            <person name="Ormeno-Orrillo E."/>
            <person name="Rogel M.A."/>
            <person name="Gonzalez V."/>
            <person name="Martinez-Romero E."/>
        </authorList>
    </citation>
    <scope>NUCLEOTIDE SEQUENCE [LARGE SCALE GENOMIC DNA]</scope>
    <source>
        <strain evidence="8 9">CCGE 502</strain>
    </source>
</reference>
<evidence type="ECO:0008006" key="10">
    <source>
        <dbReference type="Google" id="ProtNLM"/>
    </source>
</evidence>
<comment type="subcellular location">
    <subcellularLocation>
        <location evidence="1">Cell membrane</location>
        <topology evidence="1">Multi-pass membrane protein</topology>
    </subcellularLocation>
</comment>
<evidence type="ECO:0000313" key="8">
    <source>
        <dbReference type="EMBL" id="EPE98221.1"/>
    </source>
</evidence>
<dbReference type="InterPro" id="IPR032808">
    <property type="entry name" value="DoxX"/>
</dbReference>
<evidence type="ECO:0000256" key="4">
    <source>
        <dbReference type="ARBA" id="ARBA00022692"/>
    </source>
</evidence>
<keyword evidence="4 7" id="KW-0812">Transmembrane</keyword>
<evidence type="ECO:0000256" key="3">
    <source>
        <dbReference type="ARBA" id="ARBA00022475"/>
    </source>
</evidence>
<comment type="caution">
    <text evidence="8">The sequence shown here is derived from an EMBL/GenBank/DDBJ whole genome shotgun (WGS) entry which is preliminary data.</text>
</comment>
<dbReference type="PANTHER" id="PTHR33452:SF1">
    <property type="entry name" value="INNER MEMBRANE PROTEIN YPHA-RELATED"/>
    <property type="match status" value="1"/>
</dbReference>
<evidence type="ECO:0000256" key="6">
    <source>
        <dbReference type="ARBA" id="ARBA00023136"/>
    </source>
</evidence>
<dbReference type="InterPro" id="IPR051907">
    <property type="entry name" value="DoxX-like_oxidoreductase"/>
</dbReference>
<evidence type="ECO:0000256" key="5">
    <source>
        <dbReference type="ARBA" id="ARBA00022989"/>
    </source>
</evidence>